<reference evidence="4 5" key="1">
    <citation type="submission" date="2020-08" db="EMBL/GenBank/DDBJ databases">
        <title>Genome sequence of Phycicoccus endophyticus JCM 31784T.</title>
        <authorList>
            <person name="Hyun D.-W."/>
            <person name="Bae J.-W."/>
        </authorList>
    </citation>
    <scope>NUCLEOTIDE SEQUENCE [LARGE SCALE GENOMIC DNA]</scope>
    <source>
        <strain evidence="4 5">JCM 31784</strain>
    </source>
</reference>
<evidence type="ECO:0000259" key="3">
    <source>
        <dbReference type="Pfam" id="PF00582"/>
    </source>
</evidence>
<feature type="domain" description="UspA" evidence="3">
    <location>
        <begin position="22"/>
        <end position="159"/>
    </location>
</feature>
<dbReference type="SUPFAM" id="SSF52402">
    <property type="entry name" value="Adenine nucleotide alpha hydrolases-like"/>
    <property type="match status" value="2"/>
</dbReference>
<dbReference type="InterPro" id="IPR006016">
    <property type="entry name" value="UspA"/>
</dbReference>
<dbReference type="RefSeq" id="WP_166099828.1">
    <property type="nucleotide sequence ID" value="NZ_BMMY01000003.1"/>
</dbReference>
<keyword evidence="5" id="KW-1185">Reference proteome</keyword>
<sequence>MAEDVLSRQSGQGPQGSGPLPVVAALDGSSHEDAVIEWAAATAARHGVRLHLVHVVEVGVSLTPYAVIATEAPWFGEQLEATTRERLDGLAAGLRERYPDLEVRVETPFGSPPAVLVDFSEHATVVVGASSHDRLERLVLGSTALAVVAHGHGTVVVVPESLPPVEPHRVVVGADGSDAGARAVAHAVAEAASVGGRVSAVTAWTVEVEDGVVVTEPGTERWSRVEGRLLESVREALAGAREAHPEVPVEVVVRHGKPATALLDVAREQGADLVVVGRRGRGGFAGLLMGSVSRTVVQRSTVPVAVVH</sequence>
<dbReference type="InterPro" id="IPR006015">
    <property type="entry name" value="Universal_stress_UspA"/>
</dbReference>
<feature type="compositionally biased region" description="Low complexity" evidence="2">
    <location>
        <begin position="7"/>
        <end position="21"/>
    </location>
</feature>
<gene>
    <name evidence="4" type="ORF">H9L10_09745</name>
</gene>
<evidence type="ECO:0000256" key="1">
    <source>
        <dbReference type="ARBA" id="ARBA00008791"/>
    </source>
</evidence>
<comment type="similarity">
    <text evidence="1">Belongs to the universal stress protein A family.</text>
</comment>
<name>A0A7G9QZ24_9MICO</name>
<feature type="domain" description="UspA" evidence="3">
    <location>
        <begin position="168"/>
        <end position="308"/>
    </location>
</feature>
<dbReference type="PANTHER" id="PTHR46268:SF15">
    <property type="entry name" value="UNIVERSAL STRESS PROTEIN HP_0031"/>
    <property type="match status" value="1"/>
</dbReference>
<protein>
    <submittedName>
        <fullName evidence="4">Universal stress protein</fullName>
    </submittedName>
</protein>
<evidence type="ECO:0000256" key="2">
    <source>
        <dbReference type="SAM" id="MobiDB-lite"/>
    </source>
</evidence>
<organism evidence="4 5">
    <name type="scientific">Phycicoccus endophyticus</name>
    <dbReference type="NCBI Taxonomy" id="1690220"/>
    <lineage>
        <taxon>Bacteria</taxon>
        <taxon>Bacillati</taxon>
        <taxon>Actinomycetota</taxon>
        <taxon>Actinomycetes</taxon>
        <taxon>Micrococcales</taxon>
        <taxon>Intrasporangiaceae</taxon>
        <taxon>Phycicoccus</taxon>
    </lineage>
</organism>
<accession>A0A7G9QZ24</accession>
<evidence type="ECO:0000313" key="5">
    <source>
        <dbReference type="Proteomes" id="UP000515976"/>
    </source>
</evidence>
<dbReference type="CDD" id="cd00293">
    <property type="entry name" value="USP-like"/>
    <property type="match status" value="1"/>
</dbReference>
<dbReference type="InterPro" id="IPR014729">
    <property type="entry name" value="Rossmann-like_a/b/a_fold"/>
</dbReference>
<dbReference type="Proteomes" id="UP000515976">
    <property type="component" value="Chromosome"/>
</dbReference>
<feature type="region of interest" description="Disordered" evidence="2">
    <location>
        <begin position="1"/>
        <end position="23"/>
    </location>
</feature>
<dbReference type="Pfam" id="PF00582">
    <property type="entry name" value="Usp"/>
    <property type="match status" value="2"/>
</dbReference>
<dbReference type="EMBL" id="CP060712">
    <property type="protein sequence ID" value="QNN48599.1"/>
    <property type="molecule type" value="Genomic_DNA"/>
</dbReference>
<dbReference type="PANTHER" id="PTHR46268">
    <property type="entry name" value="STRESS RESPONSE PROTEIN NHAX"/>
    <property type="match status" value="1"/>
</dbReference>
<proteinExistence type="inferred from homology"/>
<dbReference type="PRINTS" id="PR01438">
    <property type="entry name" value="UNVRSLSTRESS"/>
</dbReference>
<dbReference type="Gene3D" id="3.40.50.620">
    <property type="entry name" value="HUPs"/>
    <property type="match status" value="2"/>
</dbReference>
<dbReference type="AlphaFoldDB" id="A0A7G9QZ24"/>
<evidence type="ECO:0000313" key="4">
    <source>
        <dbReference type="EMBL" id="QNN48599.1"/>
    </source>
</evidence>
<dbReference type="KEGG" id="pei:H9L10_09745"/>